<feature type="compositionally biased region" description="Gly residues" evidence="8">
    <location>
        <begin position="246"/>
        <end position="258"/>
    </location>
</feature>
<feature type="domain" description="Homeobox" evidence="9">
    <location>
        <begin position="174"/>
        <end position="234"/>
    </location>
</feature>
<evidence type="ECO:0000256" key="8">
    <source>
        <dbReference type="SAM" id="MobiDB-lite"/>
    </source>
</evidence>
<feature type="region of interest" description="Disordered" evidence="8">
    <location>
        <begin position="15"/>
        <end position="95"/>
    </location>
</feature>
<keyword evidence="4 6" id="KW-0371">Homeobox</keyword>
<evidence type="ECO:0000256" key="2">
    <source>
        <dbReference type="ARBA" id="ARBA00006317"/>
    </source>
</evidence>
<dbReference type="PROSITE" id="PS00027">
    <property type="entry name" value="HOMEOBOX_1"/>
    <property type="match status" value="1"/>
</dbReference>
<evidence type="ECO:0000256" key="5">
    <source>
        <dbReference type="ARBA" id="ARBA00023242"/>
    </source>
</evidence>
<evidence type="ECO:0000313" key="11">
    <source>
        <dbReference type="Proteomes" id="UP001158576"/>
    </source>
</evidence>
<dbReference type="InterPro" id="IPR046333">
    <property type="entry name" value="HXA10/ABDB-like"/>
</dbReference>
<keyword evidence="3 6" id="KW-0238">DNA-binding</keyword>
<feature type="compositionally biased region" description="Basic and acidic residues" evidence="8">
    <location>
        <begin position="232"/>
        <end position="244"/>
    </location>
</feature>
<feature type="DNA-binding region" description="Homeobox" evidence="6">
    <location>
        <begin position="176"/>
        <end position="235"/>
    </location>
</feature>
<evidence type="ECO:0000259" key="9">
    <source>
        <dbReference type="PROSITE" id="PS50071"/>
    </source>
</evidence>
<evidence type="ECO:0000256" key="6">
    <source>
        <dbReference type="PROSITE-ProRule" id="PRU00108"/>
    </source>
</evidence>
<dbReference type="Pfam" id="PF00046">
    <property type="entry name" value="Homeodomain"/>
    <property type="match status" value="1"/>
</dbReference>
<dbReference type="SUPFAM" id="SSF46689">
    <property type="entry name" value="Homeodomain-like"/>
    <property type="match status" value="1"/>
</dbReference>
<dbReference type="Proteomes" id="UP001158576">
    <property type="component" value="Chromosome 2"/>
</dbReference>
<feature type="region of interest" description="Disordered" evidence="8">
    <location>
        <begin position="232"/>
        <end position="303"/>
    </location>
</feature>
<dbReference type="PROSITE" id="PS50071">
    <property type="entry name" value="HOMEOBOX_2"/>
    <property type="match status" value="1"/>
</dbReference>
<sequence length="303" mass="33606">MTQCEARNFAQIMNPGNLQPKYEDGNGSTGSFASMNSESHAHSIGMPATSGLSWAPPVSTVGGLREGNLFDHTNSQPKLEPPSVDPNSNPSSAESPLIGNVYANIYENRVLQGNQPMFAHNPGFMHREMPGQQPFYHPNIIRPGGWPHVMDPYSQSGMPFHSTFPGLYSYPMHTAIRKKRQPYSKQQTRQLEQEYAQNKFITRQKREQISRDLSLTDRQVKIWFQNRRVKEKKIEQERERKESHGGSSGSAVGNGGGSAEMADDPESPHSSFAGLGMSTDNFGQETDALGHDGTIKSEVLKNC</sequence>
<evidence type="ECO:0000256" key="7">
    <source>
        <dbReference type="RuleBase" id="RU000682"/>
    </source>
</evidence>
<dbReference type="SMART" id="SM00389">
    <property type="entry name" value="HOX"/>
    <property type="match status" value="1"/>
</dbReference>
<dbReference type="Gene3D" id="1.10.10.60">
    <property type="entry name" value="Homeodomain-like"/>
    <property type="match status" value="1"/>
</dbReference>
<comment type="subcellular location">
    <subcellularLocation>
        <location evidence="1 6 7">Nucleus</location>
    </subcellularLocation>
</comment>
<keyword evidence="11" id="KW-1185">Reference proteome</keyword>
<evidence type="ECO:0000256" key="4">
    <source>
        <dbReference type="ARBA" id="ARBA00023155"/>
    </source>
</evidence>
<dbReference type="InterPro" id="IPR020479">
    <property type="entry name" value="HD_metazoa"/>
</dbReference>
<dbReference type="InterPro" id="IPR001356">
    <property type="entry name" value="HD"/>
</dbReference>
<dbReference type="InterPro" id="IPR009057">
    <property type="entry name" value="Homeodomain-like_sf"/>
</dbReference>
<dbReference type="InterPro" id="IPR017970">
    <property type="entry name" value="Homeobox_CS"/>
</dbReference>
<evidence type="ECO:0000313" key="10">
    <source>
        <dbReference type="EMBL" id="CAG5111498.1"/>
    </source>
</evidence>
<name>A0ABN7T131_OIKDI</name>
<reference evidence="10 11" key="1">
    <citation type="submission" date="2021-04" db="EMBL/GenBank/DDBJ databases">
        <authorList>
            <person name="Bliznina A."/>
        </authorList>
    </citation>
    <scope>NUCLEOTIDE SEQUENCE [LARGE SCALE GENOMIC DNA]</scope>
</reference>
<dbReference type="CDD" id="cd00086">
    <property type="entry name" value="homeodomain"/>
    <property type="match status" value="1"/>
</dbReference>
<comment type="similarity">
    <text evidence="2">Belongs to the Abd-B homeobox family.</text>
</comment>
<proteinExistence type="inferred from homology"/>
<dbReference type="PRINTS" id="PR00024">
    <property type="entry name" value="HOMEOBOX"/>
</dbReference>
<dbReference type="PANTHER" id="PTHR45874">
    <property type="entry name" value="HOMEOBOX PROTEIN ABDOMINAL-B"/>
    <property type="match status" value="1"/>
</dbReference>
<accession>A0ABN7T131</accession>
<feature type="compositionally biased region" description="Basic and acidic residues" evidence="8">
    <location>
        <begin position="288"/>
        <end position="303"/>
    </location>
</feature>
<gene>
    <name evidence="10" type="ORF">OKIOD_LOCUS14566</name>
</gene>
<dbReference type="EMBL" id="OU015567">
    <property type="protein sequence ID" value="CAG5111498.1"/>
    <property type="molecule type" value="Genomic_DNA"/>
</dbReference>
<evidence type="ECO:0000256" key="3">
    <source>
        <dbReference type="ARBA" id="ARBA00023125"/>
    </source>
</evidence>
<protein>
    <submittedName>
        <fullName evidence="10">Oidioi.mRNA.OKI2018_I69.chr2.g5801.t1.cds</fullName>
    </submittedName>
</protein>
<keyword evidence="5 6" id="KW-0539">Nucleus</keyword>
<evidence type="ECO:0000256" key="1">
    <source>
        <dbReference type="ARBA" id="ARBA00004123"/>
    </source>
</evidence>
<organism evidence="10 11">
    <name type="scientific">Oikopleura dioica</name>
    <name type="common">Tunicate</name>
    <dbReference type="NCBI Taxonomy" id="34765"/>
    <lineage>
        <taxon>Eukaryota</taxon>
        <taxon>Metazoa</taxon>
        <taxon>Chordata</taxon>
        <taxon>Tunicata</taxon>
        <taxon>Appendicularia</taxon>
        <taxon>Copelata</taxon>
        <taxon>Oikopleuridae</taxon>
        <taxon>Oikopleura</taxon>
    </lineage>
</organism>
<feature type="compositionally biased region" description="Polar residues" evidence="8">
    <location>
        <begin position="29"/>
        <end position="38"/>
    </location>
</feature>